<accession>A0A6J5MRJ2</accession>
<reference evidence="2" key="1">
    <citation type="submission" date="2020-04" db="EMBL/GenBank/DDBJ databases">
        <authorList>
            <person name="Chiriac C."/>
            <person name="Salcher M."/>
            <person name="Ghai R."/>
            <person name="Kavagutti S V."/>
        </authorList>
    </citation>
    <scope>NUCLEOTIDE SEQUENCE</scope>
</reference>
<feature type="region of interest" description="Disordered" evidence="1">
    <location>
        <begin position="1"/>
        <end position="39"/>
    </location>
</feature>
<feature type="compositionally biased region" description="Basic and acidic residues" evidence="1">
    <location>
        <begin position="19"/>
        <end position="39"/>
    </location>
</feature>
<sequence length="158" mass="17074">MTADATIGSVPSAGELYSPDERAAHRAERAAKRESQVHGGDAHTVELIRPLLASIVNGKALANAVNVSHSKLQRILRDYFANEPLADRFRHQDRDQQVSLYDAALVREIREALGQGVVGISNMAKAIGSSFTKVAALNTRYKLGIPKGVGGFRKKVTV</sequence>
<name>A0A6J5MRJ2_9CAUD</name>
<organism evidence="2">
    <name type="scientific">uncultured Caudovirales phage</name>
    <dbReference type="NCBI Taxonomy" id="2100421"/>
    <lineage>
        <taxon>Viruses</taxon>
        <taxon>Duplodnaviria</taxon>
        <taxon>Heunggongvirae</taxon>
        <taxon>Uroviricota</taxon>
        <taxon>Caudoviricetes</taxon>
        <taxon>Peduoviridae</taxon>
        <taxon>Maltschvirus</taxon>
        <taxon>Maltschvirus maltsch</taxon>
    </lineage>
</organism>
<evidence type="ECO:0000256" key="1">
    <source>
        <dbReference type="SAM" id="MobiDB-lite"/>
    </source>
</evidence>
<gene>
    <name evidence="2" type="ORF">UFOVP555_30</name>
</gene>
<protein>
    <submittedName>
        <fullName evidence="2">Uncharacterized protein</fullName>
    </submittedName>
</protein>
<dbReference type="EMBL" id="LR796526">
    <property type="protein sequence ID" value="CAB4149775.1"/>
    <property type="molecule type" value="Genomic_DNA"/>
</dbReference>
<evidence type="ECO:0000313" key="2">
    <source>
        <dbReference type="EMBL" id="CAB4149775.1"/>
    </source>
</evidence>
<proteinExistence type="predicted"/>